<feature type="region of interest" description="Disordered" evidence="1">
    <location>
        <begin position="1"/>
        <end position="57"/>
    </location>
</feature>
<organism evidence="2 3">
    <name type="scientific">Plakobranchus ocellatus</name>
    <dbReference type="NCBI Taxonomy" id="259542"/>
    <lineage>
        <taxon>Eukaryota</taxon>
        <taxon>Metazoa</taxon>
        <taxon>Spiralia</taxon>
        <taxon>Lophotrochozoa</taxon>
        <taxon>Mollusca</taxon>
        <taxon>Gastropoda</taxon>
        <taxon>Heterobranchia</taxon>
        <taxon>Euthyneura</taxon>
        <taxon>Panpulmonata</taxon>
        <taxon>Sacoglossa</taxon>
        <taxon>Placobranchoidea</taxon>
        <taxon>Plakobranchidae</taxon>
        <taxon>Plakobranchus</taxon>
    </lineage>
</organism>
<feature type="compositionally biased region" description="Polar residues" evidence="1">
    <location>
        <begin position="1"/>
        <end position="13"/>
    </location>
</feature>
<keyword evidence="3" id="KW-1185">Reference proteome</keyword>
<dbReference type="EMBL" id="BLXT01005052">
    <property type="protein sequence ID" value="GFO19169.1"/>
    <property type="molecule type" value="Genomic_DNA"/>
</dbReference>
<evidence type="ECO:0000256" key="1">
    <source>
        <dbReference type="SAM" id="MobiDB-lite"/>
    </source>
</evidence>
<dbReference type="Proteomes" id="UP000735302">
    <property type="component" value="Unassembled WGS sequence"/>
</dbReference>
<proteinExistence type="predicted"/>
<accession>A0AAV4BLH8</accession>
<feature type="compositionally biased region" description="Polar residues" evidence="1">
    <location>
        <begin position="32"/>
        <end position="47"/>
    </location>
</feature>
<sequence length="94" mass="10604">MTPFSYPTNQTRDPTPPQLEGENHQMDGYDTPQLSHKPSKGSHSSILPTPARPNRRSTVLGDGFFWVGRMINTHKVLPMTVRTMAILVMLNQFP</sequence>
<reference evidence="2 3" key="1">
    <citation type="journal article" date="2021" name="Elife">
        <title>Chloroplast acquisition without the gene transfer in kleptoplastic sea slugs, Plakobranchus ocellatus.</title>
        <authorList>
            <person name="Maeda T."/>
            <person name="Takahashi S."/>
            <person name="Yoshida T."/>
            <person name="Shimamura S."/>
            <person name="Takaki Y."/>
            <person name="Nagai Y."/>
            <person name="Toyoda A."/>
            <person name="Suzuki Y."/>
            <person name="Arimoto A."/>
            <person name="Ishii H."/>
            <person name="Satoh N."/>
            <person name="Nishiyama T."/>
            <person name="Hasebe M."/>
            <person name="Maruyama T."/>
            <person name="Minagawa J."/>
            <person name="Obokata J."/>
            <person name="Shigenobu S."/>
        </authorList>
    </citation>
    <scope>NUCLEOTIDE SEQUENCE [LARGE SCALE GENOMIC DNA]</scope>
</reference>
<protein>
    <submittedName>
        <fullName evidence="2">Uncharacterized protein</fullName>
    </submittedName>
</protein>
<dbReference type="AlphaFoldDB" id="A0AAV4BLH8"/>
<comment type="caution">
    <text evidence="2">The sequence shown here is derived from an EMBL/GenBank/DDBJ whole genome shotgun (WGS) entry which is preliminary data.</text>
</comment>
<evidence type="ECO:0000313" key="3">
    <source>
        <dbReference type="Proteomes" id="UP000735302"/>
    </source>
</evidence>
<gene>
    <name evidence="2" type="ORF">PoB_004567400</name>
</gene>
<evidence type="ECO:0000313" key="2">
    <source>
        <dbReference type="EMBL" id="GFO19169.1"/>
    </source>
</evidence>
<name>A0AAV4BLH8_9GAST</name>